<dbReference type="AlphaFoldDB" id="A0A2Z4GFS9"/>
<evidence type="ECO:0000313" key="3">
    <source>
        <dbReference type="Proteomes" id="UP000249873"/>
    </source>
</evidence>
<evidence type="ECO:0008006" key="4">
    <source>
        <dbReference type="Google" id="ProtNLM"/>
    </source>
</evidence>
<dbReference type="EMBL" id="CP029480">
    <property type="protein sequence ID" value="AWV99905.1"/>
    <property type="molecule type" value="Genomic_DNA"/>
</dbReference>
<evidence type="ECO:0000313" key="2">
    <source>
        <dbReference type="EMBL" id="AWV99905.1"/>
    </source>
</evidence>
<keyword evidence="1" id="KW-0812">Transmembrane</keyword>
<dbReference type="Pfam" id="PF20420">
    <property type="entry name" value="DUF6702"/>
    <property type="match status" value="1"/>
</dbReference>
<dbReference type="Proteomes" id="UP000249873">
    <property type="component" value="Chromosome"/>
</dbReference>
<protein>
    <recommendedName>
        <fullName evidence="4">Peptidase E</fullName>
    </recommendedName>
</protein>
<name>A0A2Z4GFS9_9BACT</name>
<sequence length="174" mass="20225">MILCKHSSKMKIGLRYIYVLMTLGLISFGFAKHDFHTSLTEMKFNPSSNSFEITMRVFTDDFQRAIEESSGKTSVILSDEEFEPFIKKYIRKHFAFVKGKDVKFAHYLGIEAEPDASWIYLELPYSKELESYSILNTVLMELFDDQNNLLNVLKNDARHTLIFAKDSKLQSFPL</sequence>
<dbReference type="KEGG" id="als:DJ013_17700"/>
<dbReference type="OrthoDB" id="5735516at2"/>
<feature type="transmembrane region" description="Helical" evidence="1">
    <location>
        <begin position="12"/>
        <end position="31"/>
    </location>
</feature>
<accession>A0A2Z4GFS9</accession>
<proteinExistence type="predicted"/>
<reference evidence="2 3" key="1">
    <citation type="submission" date="2018-05" db="EMBL/GenBank/DDBJ databases">
        <title>Complete genome sequence of Arcticibacterium luteifluviistationis SM1504T, a cytophagaceae bacterium isolated from Arctic surface seawater.</title>
        <authorList>
            <person name="Li Y."/>
            <person name="Qin Q.-L."/>
        </authorList>
    </citation>
    <scope>NUCLEOTIDE SEQUENCE [LARGE SCALE GENOMIC DNA]</scope>
    <source>
        <strain evidence="2 3">SM1504</strain>
    </source>
</reference>
<organism evidence="2 3">
    <name type="scientific">Arcticibacterium luteifluviistationis</name>
    <dbReference type="NCBI Taxonomy" id="1784714"/>
    <lineage>
        <taxon>Bacteria</taxon>
        <taxon>Pseudomonadati</taxon>
        <taxon>Bacteroidota</taxon>
        <taxon>Cytophagia</taxon>
        <taxon>Cytophagales</taxon>
        <taxon>Leadbetterellaceae</taxon>
        <taxon>Arcticibacterium</taxon>
    </lineage>
</organism>
<keyword evidence="3" id="KW-1185">Reference proteome</keyword>
<keyword evidence="1" id="KW-0472">Membrane</keyword>
<keyword evidence="1" id="KW-1133">Transmembrane helix</keyword>
<dbReference type="InterPro" id="IPR046525">
    <property type="entry name" value="DUF6702"/>
</dbReference>
<evidence type="ECO:0000256" key="1">
    <source>
        <dbReference type="SAM" id="Phobius"/>
    </source>
</evidence>
<gene>
    <name evidence="2" type="ORF">DJ013_17700</name>
</gene>